<comment type="subunit">
    <text evidence="10">Monomer.</text>
</comment>
<evidence type="ECO:0000256" key="3">
    <source>
        <dbReference type="ARBA" id="ARBA00005842"/>
    </source>
</evidence>
<reference evidence="15" key="1">
    <citation type="journal article" date="2019" name="Int. J. Syst. Evol. Microbiol.">
        <title>The Global Catalogue of Microorganisms (GCM) 10K type strain sequencing project: providing services to taxonomists for standard genome sequencing and annotation.</title>
        <authorList>
            <consortium name="The Broad Institute Genomics Platform"/>
            <consortium name="The Broad Institute Genome Sequencing Center for Infectious Disease"/>
            <person name="Wu L."/>
            <person name="Ma J."/>
        </authorList>
    </citation>
    <scope>NUCLEOTIDE SEQUENCE [LARGE SCALE GENOMIC DNA]</scope>
    <source>
        <strain evidence="15">JCM 17304</strain>
    </source>
</reference>
<feature type="region of interest" description="Interaction with substrate tRNA" evidence="10">
    <location>
        <begin position="45"/>
        <end position="48"/>
    </location>
</feature>
<feature type="site" description="Interaction with substrate tRNA" evidence="10">
    <location>
        <position position="133"/>
    </location>
</feature>
<feature type="region of interest" description="Interaction with substrate tRNA" evidence="10">
    <location>
        <begin position="169"/>
        <end position="173"/>
    </location>
</feature>
<feature type="site" description="Interaction with substrate tRNA" evidence="10">
    <location>
        <position position="111"/>
    </location>
</feature>
<keyword evidence="7 10" id="KW-0067">ATP-binding</keyword>
<keyword evidence="15" id="KW-1185">Reference proteome</keyword>
<comment type="caution">
    <text evidence="10">Lacks conserved residue(s) required for the propagation of feature annotation.</text>
</comment>
<evidence type="ECO:0000256" key="10">
    <source>
        <dbReference type="HAMAP-Rule" id="MF_00185"/>
    </source>
</evidence>
<dbReference type="Pfam" id="PF01715">
    <property type="entry name" value="IPPT"/>
    <property type="match status" value="1"/>
</dbReference>
<dbReference type="PANTHER" id="PTHR11088">
    <property type="entry name" value="TRNA DIMETHYLALLYLTRANSFERASE"/>
    <property type="match status" value="1"/>
</dbReference>
<dbReference type="InterPro" id="IPR018022">
    <property type="entry name" value="IPT"/>
</dbReference>
<evidence type="ECO:0000256" key="9">
    <source>
        <dbReference type="ARBA" id="ARBA00049563"/>
    </source>
</evidence>
<dbReference type="SUPFAM" id="SSF52540">
    <property type="entry name" value="P-loop containing nucleoside triphosphate hydrolases"/>
    <property type="match status" value="2"/>
</dbReference>
<sequence>MAVDPANGSIALPIAIFLMGPTAAGKTDLALALSERLPCDLISVDSALVYRGLDIGSAKPDAATLARYPHQLIDICDPSEVYSAANFRRDALAAMAKSAAAGRIPLLVGGTMLYYKALLEGLADMPQADQGVRAEINRLAESEGWPAVHALLAEVDPKSAERIHPNHSQRLSRALEVYRISGVTMSDWQARQVEEVLPYRVRQFAIAPPERGVLHQRIEQRLRQMFAQDFVGEVAGLMARGDLHANLPAIRAVGYRQVWEHLRGDYSLDEAFERALIATRQLAKRQLTWLRGWPELQWLETGGDIDSQLNFVLEHSGAAELL</sequence>
<evidence type="ECO:0000256" key="7">
    <source>
        <dbReference type="ARBA" id="ARBA00022840"/>
    </source>
</evidence>
<organism evidence="14 15">
    <name type="scientific">Zhongshania borealis</name>
    <dbReference type="NCBI Taxonomy" id="889488"/>
    <lineage>
        <taxon>Bacteria</taxon>
        <taxon>Pseudomonadati</taxon>
        <taxon>Pseudomonadota</taxon>
        <taxon>Gammaproteobacteria</taxon>
        <taxon>Cellvibrionales</taxon>
        <taxon>Spongiibacteraceae</taxon>
        <taxon>Zhongshania</taxon>
    </lineage>
</organism>
<keyword evidence="4 10" id="KW-0808">Transferase</keyword>
<evidence type="ECO:0000256" key="13">
    <source>
        <dbReference type="RuleBase" id="RU003785"/>
    </source>
</evidence>
<evidence type="ECO:0000256" key="5">
    <source>
        <dbReference type="ARBA" id="ARBA00022694"/>
    </source>
</evidence>
<comment type="function">
    <text evidence="2 10 12">Catalyzes the transfer of a dimethylallyl group onto the adenine at position 37 in tRNAs that read codons beginning with uridine, leading to the formation of N6-(dimethylallyl)adenosine (i(6)A).</text>
</comment>
<evidence type="ECO:0000256" key="12">
    <source>
        <dbReference type="RuleBase" id="RU003784"/>
    </source>
</evidence>
<evidence type="ECO:0000313" key="15">
    <source>
        <dbReference type="Proteomes" id="UP001500392"/>
    </source>
</evidence>
<dbReference type="InterPro" id="IPR039657">
    <property type="entry name" value="Dimethylallyltransferase"/>
</dbReference>
<evidence type="ECO:0000256" key="8">
    <source>
        <dbReference type="ARBA" id="ARBA00022842"/>
    </source>
</evidence>
<protein>
    <recommendedName>
        <fullName evidence="10">tRNA dimethylallyltransferase</fullName>
        <ecNumber evidence="10">2.5.1.75</ecNumber>
    </recommendedName>
    <alternativeName>
        <fullName evidence="10">Dimethylallyl diphosphate:tRNA dimethylallyltransferase</fullName>
        <shortName evidence="10">DMAPP:tRNA dimethylallyltransferase</shortName>
        <shortName evidence="10">DMATase</shortName>
    </alternativeName>
    <alternativeName>
        <fullName evidence="10">Isopentenyl-diphosphate:tRNA isopentenyltransferase</fullName>
        <shortName evidence="10">IPP transferase</shortName>
        <shortName evidence="10">IPPT</shortName>
        <shortName evidence="10">IPTase</shortName>
    </alternativeName>
</protein>
<keyword evidence="8 10" id="KW-0460">Magnesium</keyword>
<evidence type="ECO:0000256" key="11">
    <source>
        <dbReference type="RuleBase" id="RU003783"/>
    </source>
</evidence>
<dbReference type="Gene3D" id="3.40.50.300">
    <property type="entry name" value="P-loop containing nucleotide triphosphate hydrolases"/>
    <property type="match status" value="1"/>
</dbReference>
<name>A0ABP7X0E2_9GAMM</name>
<dbReference type="Gene3D" id="1.10.20.140">
    <property type="match status" value="1"/>
</dbReference>
<gene>
    <name evidence="10 14" type="primary">miaA</name>
    <name evidence="14" type="ORF">GCM10022414_28150</name>
</gene>
<keyword evidence="6 10" id="KW-0547">Nucleotide-binding</keyword>
<dbReference type="PANTHER" id="PTHR11088:SF60">
    <property type="entry name" value="TRNA DIMETHYLALLYLTRANSFERASE"/>
    <property type="match status" value="1"/>
</dbReference>
<dbReference type="EC" id="2.5.1.75" evidence="10"/>
<keyword evidence="5 10" id="KW-0819">tRNA processing</keyword>
<proteinExistence type="inferred from homology"/>
<dbReference type="EMBL" id="BAABDM010000005">
    <property type="protein sequence ID" value="GAA4100973.1"/>
    <property type="molecule type" value="Genomic_DNA"/>
</dbReference>
<comment type="similarity">
    <text evidence="3 10 13">Belongs to the IPP transferase family.</text>
</comment>
<evidence type="ECO:0000256" key="1">
    <source>
        <dbReference type="ARBA" id="ARBA00001946"/>
    </source>
</evidence>
<comment type="catalytic activity">
    <reaction evidence="9 10 11">
        <text>adenosine(37) in tRNA + dimethylallyl diphosphate = N(6)-dimethylallyladenosine(37) in tRNA + diphosphate</text>
        <dbReference type="Rhea" id="RHEA:26482"/>
        <dbReference type="Rhea" id="RHEA-COMP:10162"/>
        <dbReference type="Rhea" id="RHEA-COMP:10375"/>
        <dbReference type="ChEBI" id="CHEBI:33019"/>
        <dbReference type="ChEBI" id="CHEBI:57623"/>
        <dbReference type="ChEBI" id="CHEBI:74411"/>
        <dbReference type="ChEBI" id="CHEBI:74415"/>
        <dbReference type="EC" id="2.5.1.75"/>
    </reaction>
</comment>
<dbReference type="HAMAP" id="MF_00185">
    <property type="entry name" value="IPP_trans"/>
    <property type="match status" value="1"/>
</dbReference>
<dbReference type="NCBIfam" id="TIGR00174">
    <property type="entry name" value="miaA"/>
    <property type="match status" value="1"/>
</dbReference>
<evidence type="ECO:0000313" key="14">
    <source>
        <dbReference type="EMBL" id="GAA4100973.1"/>
    </source>
</evidence>
<comment type="cofactor">
    <cofactor evidence="1 10">
        <name>Mg(2+)</name>
        <dbReference type="ChEBI" id="CHEBI:18420"/>
    </cofactor>
</comment>
<dbReference type="Proteomes" id="UP001500392">
    <property type="component" value="Unassembled WGS sequence"/>
</dbReference>
<accession>A0ABP7X0E2</accession>
<evidence type="ECO:0000256" key="4">
    <source>
        <dbReference type="ARBA" id="ARBA00022679"/>
    </source>
</evidence>
<comment type="caution">
    <text evidence="14">The sequence shown here is derived from an EMBL/GenBank/DDBJ whole genome shotgun (WGS) entry which is preliminary data.</text>
</comment>
<feature type="binding site" evidence="10">
    <location>
        <begin position="20"/>
        <end position="27"/>
    </location>
    <ligand>
        <name>ATP</name>
        <dbReference type="ChEBI" id="CHEBI:30616"/>
    </ligand>
</feature>
<evidence type="ECO:0000256" key="6">
    <source>
        <dbReference type="ARBA" id="ARBA00022741"/>
    </source>
</evidence>
<evidence type="ECO:0000256" key="2">
    <source>
        <dbReference type="ARBA" id="ARBA00003213"/>
    </source>
</evidence>
<dbReference type="InterPro" id="IPR027417">
    <property type="entry name" value="P-loop_NTPase"/>
</dbReference>
<feature type="binding site" evidence="10">
    <location>
        <begin position="22"/>
        <end position="27"/>
    </location>
    <ligand>
        <name>substrate</name>
    </ligand>
</feature>